<accession>A0A7C4JL16</accession>
<dbReference type="EMBL" id="DTCK01000045">
    <property type="protein sequence ID" value="HGQ36675.1"/>
    <property type="molecule type" value="Genomic_DNA"/>
</dbReference>
<evidence type="ECO:0000313" key="1">
    <source>
        <dbReference type="EMBL" id="HGQ36675.1"/>
    </source>
</evidence>
<gene>
    <name evidence="2" type="ORF">ENU08_08370</name>
    <name evidence="1" type="ORF">ENU41_08405</name>
</gene>
<sequence length="76" mass="8513">MESDDKTINITSLVSKLNSNYRSISVCLDYMKKLNIVEEVVIGRLKLIKLLDTPLTQAMSIILKEIKGNAGLFLSK</sequence>
<protein>
    <submittedName>
        <fullName evidence="2">Uncharacterized protein</fullName>
    </submittedName>
</protein>
<dbReference type="Gene3D" id="1.10.10.10">
    <property type="entry name" value="Winged helix-like DNA-binding domain superfamily/Winged helix DNA-binding domain"/>
    <property type="match status" value="1"/>
</dbReference>
<proteinExistence type="predicted"/>
<dbReference type="EMBL" id="DTBD01000080">
    <property type="protein sequence ID" value="HGQ65240.1"/>
    <property type="molecule type" value="Genomic_DNA"/>
</dbReference>
<dbReference type="InterPro" id="IPR036388">
    <property type="entry name" value="WH-like_DNA-bd_sf"/>
</dbReference>
<reference evidence="2" key="1">
    <citation type="journal article" date="2020" name="mSystems">
        <title>Genome- and Community-Level Interaction Insights into Carbon Utilization and Element Cycling Functions of Hydrothermarchaeota in Hydrothermal Sediment.</title>
        <authorList>
            <person name="Zhou Z."/>
            <person name="Liu Y."/>
            <person name="Xu W."/>
            <person name="Pan J."/>
            <person name="Luo Z.H."/>
            <person name="Li M."/>
        </authorList>
    </citation>
    <scope>NUCLEOTIDE SEQUENCE [LARGE SCALE GENOMIC DNA]</scope>
    <source>
        <strain evidence="2">SpSt-637</strain>
        <strain evidence="1">SpSt-667</strain>
    </source>
</reference>
<evidence type="ECO:0000313" key="2">
    <source>
        <dbReference type="EMBL" id="HGQ65240.1"/>
    </source>
</evidence>
<dbReference type="AlphaFoldDB" id="A0A7C4JL16"/>
<comment type="caution">
    <text evidence="2">The sequence shown here is derived from an EMBL/GenBank/DDBJ whole genome shotgun (WGS) entry which is preliminary data.</text>
</comment>
<name>A0A7C4JL16_9CREN</name>
<organism evidence="2">
    <name type="scientific">Ignisphaera aggregans</name>
    <dbReference type="NCBI Taxonomy" id="334771"/>
    <lineage>
        <taxon>Archaea</taxon>
        <taxon>Thermoproteota</taxon>
        <taxon>Thermoprotei</taxon>
        <taxon>Desulfurococcales</taxon>
        <taxon>Desulfurococcaceae</taxon>
        <taxon>Ignisphaera</taxon>
    </lineage>
</organism>